<name>A0A7L7KSM4_9MOLU</name>
<keyword evidence="2" id="KW-1185">Reference proteome</keyword>
<protein>
    <submittedName>
        <fullName evidence="1">Uncharacterized protein</fullName>
    </submittedName>
</protein>
<dbReference type="EMBL" id="CP048914">
    <property type="protein sequence ID" value="QMS85743.1"/>
    <property type="molecule type" value="Genomic_DNA"/>
</dbReference>
<evidence type="ECO:0000313" key="1">
    <source>
        <dbReference type="EMBL" id="QMS85743.1"/>
    </source>
</evidence>
<dbReference type="Proteomes" id="UP000514720">
    <property type="component" value="Chromosome"/>
</dbReference>
<proteinExistence type="predicted"/>
<dbReference type="KEGG" id="xcl:G4Z02_08300"/>
<accession>A0A7L7KSM4</accession>
<sequence>MNTYTFFIQDVLPRTDAVEYIILRAGKGKHKWSSIYVNSLGFSYLEGLIWDKYREYRQQRISKIPSAEWKRILEGFEIAADLLRDNQDPEKTELILKYKIVSPMYPISDIIDQIADLERFIRELSIWLQNFTKTEKSISIIKNYI</sequence>
<gene>
    <name evidence="1" type="ORF">G4Z02_08300</name>
</gene>
<reference evidence="1 2" key="1">
    <citation type="submission" date="2020-02" db="EMBL/GenBank/DDBJ databases">
        <authorList>
            <person name="Zheng R.K."/>
            <person name="Sun C.M."/>
        </authorList>
    </citation>
    <scope>NUCLEOTIDE SEQUENCE [LARGE SCALE GENOMIC DNA]</scope>
    <source>
        <strain evidence="2">zrk13</strain>
    </source>
</reference>
<organism evidence="1 2">
    <name type="scientific">Candidatus Xianfuyuplasma coldseepsis</name>
    <dbReference type="NCBI Taxonomy" id="2782163"/>
    <lineage>
        <taxon>Bacteria</taxon>
        <taxon>Bacillati</taxon>
        <taxon>Mycoplasmatota</taxon>
        <taxon>Mollicutes</taxon>
        <taxon>Candidatus Izemoplasmatales</taxon>
        <taxon>Candidatus Izemoplasmataceae</taxon>
        <taxon>Candidatus Xianfuyuplasma</taxon>
    </lineage>
</organism>
<dbReference type="RefSeq" id="WP_258877551.1">
    <property type="nucleotide sequence ID" value="NZ_CP048914.1"/>
</dbReference>
<dbReference type="AlphaFoldDB" id="A0A7L7KSM4"/>
<evidence type="ECO:0000313" key="2">
    <source>
        <dbReference type="Proteomes" id="UP000514720"/>
    </source>
</evidence>